<dbReference type="RefSeq" id="WP_377168546.1">
    <property type="nucleotide sequence ID" value="NZ_JBHSMQ010000005.1"/>
</dbReference>
<dbReference type="GO" id="GO:0016746">
    <property type="term" value="F:acyltransferase activity"/>
    <property type="evidence" value="ECO:0007669"/>
    <property type="project" value="UniProtKB-KW"/>
</dbReference>
<dbReference type="Pfam" id="PF13302">
    <property type="entry name" value="Acetyltransf_3"/>
    <property type="match status" value="1"/>
</dbReference>
<proteinExistence type="predicted"/>
<keyword evidence="2" id="KW-0808">Transferase</keyword>
<reference evidence="3" key="1">
    <citation type="journal article" date="2019" name="Int. J. Syst. Evol. Microbiol.">
        <title>The Global Catalogue of Microorganisms (GCM) 10K type strain sequencing project: providing services to taxonomists for standard genome sequencing and annotation.</title>
        <authorList>
            <consortium name="The Broad Institute Genomics Platform"/>
            <consortium name="The Broad Institute Genome Sequencing Center for Infectious Disease"/>
            <person name="Wu L."/>
            <person name="Ma J."/>
        </authorList>
    </citation>
    <scope>NUCLEOTIDE SEQUENCE [LARGE SCALE GENOMIC DNA]</scope>
    <source>
        <strain evidence="3">CGMCC 4.1469</strain>
    </source>
</reference>
<dbReference type="CDD" id="cd04301">
    <property type="entry name" value="NAT_SF"/>
    <property type="match status" value="1"/>
</dbReference>
<evidence type="ECO:0000313" key="3">
    <source>
        <dbReference type="Proteomes" id="UP001596052"/>
    </source>
</evidence>
<evidence type="ECO:0000313" key="2">
    <source>
        <dbReference type="EMBL" id="MFC5456373.1"/>
    </source>
</evidence>
<keyword evidence="2" id="KW-0012">Acyltransferase</keyword>
<name>A0ABW0KSB8_9BACT</name>
<dbReference type="Gene3D" id="3.40.630.30">
    <property type="match status" value="1"/>
</dbReference>
<gene>
    <name evidence="2" type="ORF">ACFQDI_16035</name>
</gene>
<protein>
    <submittedName>
        <fullName evidence="2">GNAT family N-acetyltransferase</fullName>
        <ecNumber evidence="2">2.3.-.-</ecNumber>
    </submittedName>
</protein>
<dbReference type="PROSITE" id="PS51186">
    <property type="entry name" value="GNAT"/>
    <property type="match status" value="1"/>
</dbReference>
<dbReference type="Proteomes" id="UP001596052">
    <property type="component" value="Unassembled WGS sequence"/>
</dbReference>
<feature type="domain" description="N-acetyltransferase" evidence="1">
    <location>
        <begin position="18"/>
        <end position="191"/>
    </location>
</feature>
<accession>A0ABW0KSB8</accession>
<dbReference type="InterPro" id="IPR016181">
    <property type="entry name" value="Acyl_CoA_acyltransferase"/>
</dbReference>
<comment type="caution">
    <text evidence="2">The sequence shown here is derived from an EMBL/GenBank/DDBJ whole genome shotgun (WGS) entry which is preliminary data.</text>
</comment>
<evidence type="ECO:0000259" key="1">
    <source>
        <dbReference type="PROSITE" id="PS51186"/>
    </source>
</evidence>
<dbReference type="SUPFAM" id="SSF55729">
    <property type="entry name" value="Acyl-CoA N-acyltransferases (Nat)"/>
    <property type="match status" value="1"/>
</dbReference>
<keyword evidence="3" id="KW-1185">Reference proteome</keyword>
<dbReference type="EMBL" id="JBHSMQ010000005">
    <property type="protein sequence ID" value="MFC5456373.1"/>
    <property type="molecule type" value="Genomic_DNA"/>
</dbReference>
<sequence length="200" mass="22499">MSALLPSYRLLLNDRLPVILRPLTPDDRERITDAFRRLSPESTYFRFWTRVQGANPKFIERLCTNDDGQHRTWVIVIENNDDIPGVGGGSYWRSEGLEDSAEVSFTVADEFQGQGVGTLLLAVLWAEAQEAGLRQFVAYVMDENHVMLTWWANLGAAHVKQSHGGWELTLRLDETLLPDTSAANSLRRRLGFLRAAAADA</sequence>
<organism evidence="2 3">
    <name type="scientific">Prosthecobacter fluviatilis</name>
    <dbReference type="NCBI Taxonomy" id="445931"/>
    <lineage>
        <taxon>Bacteria</taxon>
        <taxon>Pseudomonadati</taxon>
        <taxon>Verrucomicrobiota</taxon>
        <taxon>Verrucomicrobiia</taxon>
        <taxon>Verrucomicrobiales</taxon>
        <taxon>Verrucomicrobiaceae</taxon>
        <taxon>Prosthecobacter</taxon>
    </lineage>
</organism>
<dbReference type="EC" id="2.3.-.-" evidence="2"/>
<dbReference type="InterPro" id="IPR000182">
    <property type="entry name" value="GNAT_dom"/>
</dbReference>